<dbReference type="InterPro" id="IPR006976">
    <property type="entry name" value="VanZ-like"/>
</dbReference>
<evidence type="ECO:0000313" key="4">
    <source>
        <dbReference type="Proteomes" id="UP001202479"/>
    </source>
</evidence>
<feature type="transmembrane region" description="Helical" evidence="1">
    <location>
        <begin position="63"/>
        <end position="83"/>
    </location>
</feature>
<name>A0AAI9SUA2_9ASCO</name>
<organism evidence="3 4">
    <name type="scientific">Candida oxycetoniae</name>
    <dbReference type="NCBI Taxonomy" id="497107"/>
    <lineage>
        <taxon>Eukaryota</taxon>
        <taxon>Fungi</taxon>
        <taxon>Dikarya</taxon>
        <taxon>Ascomycota</taxon>
        <taxon>Saccharomycotina</taxon>
        <taxon>Pichiomycetes</taxon>
        <taxon>Debaryomycetaceae</taxon>
        <taxon>Candida/Lodderomyces clade</taxon>
        <taxon>Candida</taxon>
    </lineage>
</organism>
<evidence type="ECO:0000313" key="3">
    <source>
        <dbReference type="EMBL" id="KAI3403011.2"/>
    </source>
</evidence>
<protein>
    <recommendedName>
        <fullName evidence="2">VanZ-like domain-containing protein</fullName>
    </recommendedName>
</protein>
<feature type="domain" description="VanZ-like" evidence="2">
    <location>
        <begin position="18"/>
        <end position="78"/>
    </location>
</feature>
<comment type="caution">
    <text evidence="3">The sequence shown here is derived from an EMBL/GenBank/DDBJ whole genome shotgun (WGS) entry which is preliminary data.</text>
</comment>
<reference evidence="3" key="1">
    <citation type="journal article" date="2022" name="DNA Res.">
        <title>Genome analysis of five recently described species of the CUG-Ser clade uncovers Candida theae as a new hybrid lineage with pathogenic potential in the Candida parapsilosis species complex.</title>
        <authorList>
            <person name="Mixao V."/>
            <person name="Del Olmo V."/>
            <person name="Hegedusova E."/>
            <person name="Saus E."/>
            <person name="Pryszcz L."/>
            <person name="Cillingova A."/>
            <person name="Nosek J."/>
            <person name="Gabaldon T."/>
        </authorList>
    </citation>
    <scope>NUCLEOTIDE SEQUENCE</scope>
    <source>
        <strain evidence="3">CBS 10844</strain>
    </source>
</reference>
<evidence type="ECO:0000259" key="2">
    <source>
        <dbReference type="Pfam" id="PF04892"/>
    </source>
</evidence>
<keyword evidence="4" id="KW-1185">Reference proteome</keyword>
<dbReference type="Proteomes" id="UP001202479">
    <property type="component" value="Unassembled WGS sequence"/>
</dbReference>
<sequence>MVKVRYPVLIITLEFYFIFDAPFKSLKIIRYLTFVICTLAGSLGSEILQHIVNPARVFDPYDILCNVLGSLLGLGISITYSHYKKGKAKKERFRYNRLMNSDLRAVEEIVLEEGDCSVANGENSGRSTPNDYVNIQMKDF</sequence>
<feature type="transmembrane region" description="Helical" evidence="1">
    <location>
        <begin position="30"/>
        <end position="51"/>
    </location>
</feature>
<dbReference type="GeneID" id="73381879"/>
<proteinExistence type="predicted"/>
<evidence type="ECO:0000256" key="1">
    <source>
        <dbReference type="SAM" id="Phobius"/>
    </source>
</evidence>
<dbReference type="PANTHER" id="PTHR28008">
    <property type="entry name" value="DOMAIN PROTEIN, PUTATIVE (AFU_ORTHOLOGUE AFUA_3G10980)-RELATED"/>
    <property type="match status" value="1"/>
</dbReference>
<gene>
    <name evidence="3" type="ORF">KGF56_004264</name>
</gene>
<keyword evidence="1" id="KW-0472">Membrane</keyword>
<keyword evidence="1" id="KW-0812">Transmembrane</keyword>
<dbReference type="Pfam" id="PF04892">
    <property type="entry name" value="VanZ"/>
    <property type="match status" value="1"/>
</dbReference>
<dbReference type="PANTHER" id="PTHR28008:SF1">
    <property type="entry name" value="DOMAIN PROTEIN, PUTATIVE (AFU_ORTHOLOGUE AFUA_3G10980)-RELATED"/>
    <property type="match status" value="1"/>
</dbReference>
<dbReference type="AlphaFoldDB" id="A0AAI9SUA2"/>
<keyword evidence="1" id="KW-1133">Transmembrane helix</keyword>
<dbReference type="EMBL" id="JAHUZD010000139">
    <property type="protein sequence ID" value="KAI3403011.2"/>
    <property type="molecule type" value="Genomic_DNA"/>
</dbReference>
<dbReference type="RefSeq" id="XP_049178758.1">
    <property type="nucleotide sequence ID" value="XM_049325685.1"/>
</dbReference>
<accession>A0AAI9SUA2</accession>